<comment type="caution">
    <text evidence="5">The sequence shown here is derived from an EMBL/GenBank/DDBJ whole genome shotgun (WGS) entry which is preliminary data.</text>
</comment>
<dbReference type="Proteomes" id="UP000481288">
    <property type="component" value="Unassembled WGS sequence"/>
</dbReference>
<sequence>MLPSTPFSSETLFMRVTSFAFLASLLALLPFSSAVSASGSIKQPEDVLGEDAQALNAFQQQALDTTFATLDAEEERLKKRGETASCTRQNLEIRLDYGSISKKDRKAYSDAVLCLQSKTANTPSSHAPGAKTRYDDFVATHIDQTPFIHYSGTFLGWHRYFTWVYEQALRTECDYQGPIPYWDWPKYANSPQDSPIFNGDEYSMSGNGEYIPHAGTVLSPLPGAPGDPIVLAPGLGGGCVKTGPFKDMQVNLGPVALPNATLGPSGGLGYNPRCLKRDFGPGVAVKFTNYSAVLHIMKQQDIASFQLELQGAPGSGSVGPHGGGHYTINGDPGGDLVWTLWQALDPSNRQNAISGTNTLLNQPPSENTTLDTQINLGHAGGTNISMRDIMSTTKCPFCYVYL</sequence>
<reference evidence="5 6" key="1">
    <citation type="submission" date="2018-05" db="EMBL/GenBank/DDBJ databases">
        <title>Whole genome sequencing for identification of molecular markers to develop diagnostic detection tools for the regulated plant pathogen Lachnellula willkommii.</title>
        <authorList>
            <person name="Giroux E."/>
            <person name="Bilodeau G."/>
        </authorList>
    </citation>
    <scope>NUCLEOTIDE SEQUENCE [LARGE SCALE GENOMIC DNA]</scope>
    <source>
        <strain evidence="5 6">CBS 625.97</strain>
    </source>
</reference>
<keyword evidence="1" id="KW-0479">Metal-binding</keyword>
<dbReference type="SUPFAM" id="SSF48056">
    <property type="entry name" value="Di-copper centre-containing domain"/>
    <property type="match status" value="1"/>
</dbReference>
<evidence type="ECO:0000313" key="6">
    <source>
        <dbReference type="Proteomes" id="UP000481288"/>
    </source>
</evidence>
<feature type="signal peptide" evidence="3">
    <location>
        <begin position="1"/>
        <end position="34"/>
    </location>
</feature>
<keyword evidence="3" id="KW-0732">Signal</keyword>
<dbReference type="GO" id="GO:0016491">
    <property type="term" value="F:oxidoreductase activity"/>
    <property type="evidence" value="ECO:0007669"/>
    <property type="project" value="UniProtKB-KW"/>
</dbReference>
<dbReference type="EMBL" id="QGMG01000099">
    <property type="protein sequence ID" value="TVY57329.1"/>
    <property type="molecule type" value="Genomic_DNA"/>
</dbReference>
<evidence type="ECO:0000256" key="3">
    <source>
        <dbReference type="SAM" id="SignalP"/>
    </source>
</evidence>
<evidence type="ECO:0000256" key="1">
    <source>
        <dbReference type="ARBA" id="ARBA00022723"/>
    </source>
</evidence>
<dbReference type="InterPro" id="IPR008922">
    <property type="entry name" value="Di-copper_centre_dom_sf"/>
</dbReference>
<feature type="chain" id="PRO_5028829305" evidence="3">
    <location>
        <begin position="35"/>
        <end position="402"/>
    </location>
</feature>
<proteinExistence type="predicted"/>
<name>A0A7D8YX93_9HELO</name>
<keyword evidence="2" id="KW-0560">Oxidoreductase</keyword>
<evidence type="ECO:0000313" key="5">
    <source>
        <dbReference type="EMBL" id="TVY57329.1"/>
    </source>
</evidence>
<evidence type="ECO:0000259" key="4">
    <source>
        <dbReference type="PROSITE" id="PS00497"/>
    </source>
</evidence>
<evidence type="ECO:0000256" key="2">
    <source>
        <dbReference type="ARBA" id="ARBA00023002"/>
    </source>
</evidence>
<dbReference type="Gene3D" id="1.10.1280.10">
    <property type="entry name" value="Di-copper center containing domain from catechol oxidase"/>
    <property type="match status" value="1"/>
</dbReference>
<keyword evidence="6" id="KW-1185">Reference proteome</keyword>
<dbReference type="PANTHER" id="PTHR11474">
    <property type="entry name" value="TYROSINASE FAMILY MEMBER"/>
    <property type="match status" value="1"/>
</dbReference>
<protein>
    <submittedName>
        <fullName evidence="5">Tyrosinase-like protein orsC</fullName>
    </submittedName>
</protein>
<organism evidence="5 6">
    <name type="scientific">Lachnellula cervina</name>
    <dbReference type="NCBI Taxonomy" id="1316786"/>
    <lineage>
        <taxon>Eukaryota</taxon>
        <taxon>Fungi</taxon>
        <taxon>Dikarya</taxon>
        <taxon>Ascomycota</taxon>
        <taxon>Pezizomycotina</taxon>
        <taxon>Leotiomycetes</taxon>
        <taxon>Helotiales</taxon>
        <taxon>Lachnaceae</taxon>
        <taxon>Lachnellula</taxon>
    </lineage>
</organism>
<gene>
    <name evidence="5" type="primary">orsC_0</name>
    <name evidence="5" type="ORF">LCER1_G001784</name>
</gene>
<dbReference type="InterPro" id="IPR002227">
    <property type="entry name" value="Tyrosinase_Cu-bd"/>
</dbReference>
<feature type="domain" description="Tyrosinase copper-binding" evidence="4">
    <location>
        <begin position="149"/>
        <end position="166"/>
    </location>
</feature>
<dbReference type="InterPro" id="IPR050316">
    <property type="entry name" value="Tyrosinase/Hemocyanin"/>
</dbReference>
<dbReference type="PANTHER" id="PTHR11474:SF125">
    <property type="entry name" value="N-ACETYL-6-HYDROXYTRYPTOPHAN OXIDASE IVOB-RELATED"/>
    <property type="match status" value="1"/>
</dbReference>
<dbReference type="Pfam" id="PF00264">
    <property type="entry name" value="Tyrosinase"/>
    <property type="match status" value="1"/>
</dbReference>
<dbReference type="PROSITE" id="PS00497">
    <property type="entry name" value="TYROSINASE_1"/>
    <property type="match status" value="1"/>
</dbReference>
<dbReference type="AlphaFoldDB" id="A0A7D8YX93"/>
<dbReference type="GO" id="GO:0046872">
    <property type="term" value="F:metal ion binding"/>
    <property type="evidence" value="ECO:0007669"/>
    <property type="project" value="UniProtKB-KW"/>
</dbReference>
<accession>A0A7D8YX93</accession>
<dbReference type="OrthoDB" id="6132182at2759"/>